<dbReference type="AlphaFoldDB" id="A0A6G1KPC5"/>
<dbReference type="OrthoDB" id="536211at2759"/>
<evidence type="ECO:0000313" key="1">
    <source>
        <dbReference type="EMBL" id="KAF2714688.1"/>
    </source>
</evidence>
<dbReference type="Proteomes" id="UP000799428">
    <property type="component" value="Unassembled WGS sequence"/>
</dbReference>
<gene>
    <name evidence="1" type="ORF">K504DRAFT_486531</name>
</gene>
<name>A0A6G1KPC5_9PLEO</name>
<dbReference type="GO" id="GO:0008237">
    <property type="term" value="F:metallopeptidase activity"/>
    <property type="evidence" value="ECO:0007669"/>
    <property type="project" value="InterPro"/>
</dbReference>
<dbReference type="EMBL" id="MU005764">
    <property type="protein sequence ID" value="KAF2714688.1"/>
    <property type="molecule type" value="Genomic_DNA"/>
</dbReference>
<reference evidence="1" key="1">
    <citation type="journal article" date="2020" name="Stud. Mycol.">
        <title>101 Dothideomycetes genomes: a test case for predicting lifestyles and emergence of pathogens.</title>
        <authorList>
            <person name="Haridas S."/>
            <person name="Albert R."/>
            <person name="Binder M."/>
            <person name="Bloem J."/>
            <person name="Labutti K."/>
            <person name="Salamov A."/>
            <person name="Andreopoulos B."/>
            <person name="Baker S."/>
            <person name="Barry K."/>
            <person name="Bills G."/>
            <person name="Bluhm B."/>
            <person name="Cannon C."/>
            <person name="Castanera R."/>
            <person name="Culley D."/>
            <person name="Daum C."/>
            <person name="Ezra D."/>
            <person name="Gonzalez J."/>
            <person name="Henrissat B."/>
            <person name="Kuo A."/>
            <person name="Liang C."/>
            <person name="Lipzen A."/>
            <person name="Lutzoni F."/>
            <person name="Magnuson J."/>
            <person name="Mondo S."/>
            <person name="Nolan M."/>
            <person name="Ohm R."/>
            <person name="Pangilinan J."/>
            <person name="Park H.-J."/>
            <person name="Ramirez L."/>
            <person name="Alfaro M."/>
            <person name="Sun H."/>
            <person name="Tritt A."/>
            <person name="Yoshinaga Y."/>
            <person name="Zwiers L.-H."/>
            <person name="Turgeon B."/>
            <person name="Goodwin S."/>
            <person name="Spatafora J."/>
            <person name="Crous P."/>
            <person name="Grigoriev I."/>
        </authorList>
    </citation>
    <scope>NUCLEOTIDE SEQUENCE</scope>
    <source>
        <strain evidence="1">CBS 279.74</strain>
    </source>
</reference>
<accession>A0A6G1KPC5</accession>
<sequence>MSVVRNSVDCICSDIQGRWWKGGGRERNTYQNDYEGATEASSGKLLRAPNPGSVGGLMGEEMLISRHHGHDVGGTEFQSESVMMIRNMSDSEAPYRTFKQVLYGLNHIQSQYFSSSCPDFTCPAGSSIPHIRPPPLTDRGDRALPRLSHISSPLQTWWRSLSITFYFNSCAAGARESCTPGIKDNVKNFMDYTDCSSEFTPCQGGRMMEAWSWRSGRELAPGVNTKLDANGQVIV</sequence>
<protein>
    <submittedName>
        <fullName evidence="1">Uncharacterized protein</fullName>
    </submittedName>
</protein>
<proteinExistence type="predicted"/>
<dbReference type="InterPro" id="IPR024079">
    <property type="entry name" value="MetalloPept_cat_dom_sf"/>
</dbReference>
<dbReference type="Gene3D" id="3.40.390.10">
    <property type="entry name" value="Collagenase (Catalytic Domain)"/>
    <property type="match status" value="1"/>
</dbReference>
<keyword evidence="2" id="KW-1185">Reference proteome</keyword>
<evidence type="ECO:0000313" key="2">
    <source>
        <dbReference type="Proteomes" id="UP000799428"/>
    </source>
</evidence>
<organism evidence="1 2">
    <name type="scientific">Pleomassaria siparia CBS 279.74</name>
    <dbReference type="NCBI Taxonomy" id="1314801"/>
    <lineage>
        <taxon>Eukaryota</taxon>
        <taxon>Fungi</taxon>
        <taxon>Dikarya</taxon>
        <taxon>Ascomycota</taxon>
        <taxon>Pezizomycotina</taxon>
        <taxon>Dothideomycetes</taxon>
        <taxon>Pleosporomycetidae</taxon>
        <taxon>Pleosporales</taxon>
        <taxon>Pleomassariaceae</taxon>
        <taxon>Pleomassaria</taxon>
    </lineage>
</organism>